<proteinExistence type="predicted"/>
<feature type="compositionally biased region" description="Low complexity" evidence="1">
    <location>
        <begin position="235"/>
        <end position="251"/>
    </location>
</feature>
<sequence>MRHGSAIGRGLAAVLAGSALVLAAPAAAAAPPPPKASLSINPTGGVVPASVTAEVDCGAGDDSGWRIDIGGGTPVSILGFDLVQPGASSGTVGFEIPADAPGGSYTIGAYCLPLSSDADLGALVDTAVFTVEQPVPDPSVLPRPGRARVGEAVVLAGDWLPGCSGDTWTAVIAGISQPAAVRSLTPMQTFASAPERYAGEFRVTVPAGAAVGPTELALACSGVVIATAPFEVAETRPTTTPTTDPTTDPTTRPTPSPVRPTGGGGSVSGGGSGPDVSSAGGGQTVPDPTPVALPAPQPQTESPSVLRVATVLPSLGSGLLALLIAILVLRAYLARSGRDWAARHVQVILRQGSVRR</sequence>
<keyword evidence="2" id="KW-1133">Transmembrane helix</keyword>
<feature type="region of interest" description="Disordered" evidence="1">
    <location>
        <begin position="234"/>
        <end position="303"/>
    </location>
</feature>
<evidence type="ECO:0000313" key="4">
    <source>
        <dbReference type="EMBL" id="MFD1534149.1"/>
    </source>
</evidence>
<evidence type="ECO:0000256" key="1">
    <source>
        <dbReference type="SAM" id="MobiDB-lite"/>
    </source>
</evidence>
<feature type="compositionally biased region" description="Gly residues" evidence="1">
    <location>
        <begin position="261"/>
        <end position="283"/>
    </location>
</feature>
<dbReference type="Proteomes" id="UP001597145">
    <property type="component" value="Unassembled WGS sequence"/>
</dbReference>
<dbReference type="EMBL" id="JBHUCP010000028">
    <property type="protein sequence ID" value="MFD1534149.1"/>
    <property type="molecule type" value="Genomic_DNA"/>
</dbReference>
<keyword evidence="5" id="KW-1185">Reference proteome</keyword>
<evidence type="ECO:0000256" key="3">
    <source>
        <dbReference type="SAM" id="SignalP"/>
    </source>
</evidence>
<feature type="chain" id="PRO_5046322523" evidence="3">
    <location>
        <begin position="30"/>
        <end position="356"/>
    </location>
</feature>
<keyword evidence="3" id="KW-0732">Signal</keyword>
<keyword evidence="2" id="KW-0472">Membrane</keyword>
<evidence type="ECO:0000313" key="5">
    <source>
        <dbReference type="Proteomes" id="UP001597145"/>
    </source>
</evidence>
<comment type="caution">
    <text evidence="4">The sequence shown here is derived from an EMBL/GenBank/DDBJ whole genome shotgun (WGS) entry which is preliminary data.</text>
</comment>
<reference evidence="5" key="1">
    <citation type="journal article" date="2019" name="Int. J. Syst. Evol. Microbiol.">
        <title>The Global Catalogue of Microorganisms (GCM) 10K type strain sequencing project: providing services to taxonomists for standard genome sequencing and annotation.</title>
        <authorList>
            <consortium name="The Broad Institute Genomics Platform"/>
            <consortium name="The Broad Institute Genome Sequencing Center for Infectious Disease"/>
            <person name="Wu L."/>
            <person name="Ma J."/>
        </authorList>
    </citation>
    <scope>NUCLEOTIDE SEQUENCE [LARGE SCALE GENOMIC DNA]</scope>
    <source>
        <strain evidence="5">JCM 12165</strain>
    </source>
</reference>
<feature type="compositionally biased region" description="Pro residues" evidence="1">
    <location>
        <begin position="287"/>
        <end position="297"/>
    </location>
</feature>
<protein>
    <submittedName>
        <fullName evidence="4">Uncharacterized protein</fullName>
    </submittedName>
</protein>
<evidence type="ECO:0000256" key="2">
    <source>
        <dbReference type="SAM" id="Phobius"/>
    </source>
</evidence>
<name>A0ABW4FVP8_9PSEU</name>
<dbReference type="RefSeq" id="WP_343984487.1">
    <property type="nucleotide sequence ID" value="NZ_BAAAJG010000023.1"/>
</dbReference>
<organism evidence="4 5">
    <name type="scientific">Pseudonocardia aurantiaca</name>
    <dbReference type="NCBI Taxonomy" id="75290"/>
    <lineage>
        <taxon>Bacteria</taxon>
        <taxon>Bacillati</taxon>
        <taxon>Actinomycetota</taxon>
        <taxon>Actinomycetes</taxon>
        <taxon>Pseudonocardiales</taxon>
        <taxon>Pseudonocardiaceae</taxon>
        <taxon>Pseudonocardia</taxon>
    </lineage>
</organism>
<accession>A0ABW4FVP8</accession>
<keyword evidence="2" id="KW-0812">Transmembrane</keyword>
<feature type="transmembrane region" description="Helical" evidence="2">
    <location>
        <begin position="311"/>
        <end position="333"/>
    </location>
</feature>
<gene>
    <name evidence="4" type="ORF">ACFSCY_32500</name>
</gene>
<feature type="signal peptide" evidence="3">
    <location>
        <begin position="1"/>
        <end position="29"/>
    </location>
</feature>